<dbReference type="KEGG" id="pseg:D3H65_12640"/>
<reference evidence="8 9" key="1">
    <citation type="submission" date="2018-09" db="EMBL/GenBank/DDBJ databases">
        <title>Genome sequencing of strain 6GH32-13.</title>
        <authorList>
            <person name="Weon H.-Y."/>
            <person name="Heo J."/>
            <person name="Kwon S.-W."/>
        </authorList>
    </citation>
    <scope>NUCLEOTIDE SEQUENCE [LARGE SCALE GENOMIC DNA]</scope>
    <source>
        <strain evidence="8 9">5GH32-13</strain>
    </source>
</reference>
<evidence type="ECO:0000313" key="9">
    <source>
        <dbReference type="Proteomes" id="UP000263900"/>
    </source>
</evidence>
<organism evidence="8 9">
    <name type="scientific">Paraflavitalea soli</name>
    <dbReference type="NCBI Taxonomy" id="2315862"/>
    <lineage>
        <taxon>Bacteria</taxon>
        <taxon>Pseudomonadati</taxon>
        <taxon>Bacteroidota</taxon>
        <taxon>Chitinophagia</taxon>
        <taxon>Chitinophagales</taxon>
        <taxon>Chitinophagaceae</taxon>
        <taxon>Paraflavitalea</taxon>
    </lineage>
</organism>
<protein>
    <submittedName>
        <fullName evidence="8">RagB/SusD family nutrient uptake outer membrane protein</fullName>
    </submittedName>
</protein>
<keyword evidence="9" id="KW-1185">Reference proteome</keyword>
<keyword evidence="5" id="KW-0998">Cell outer membrane</keyword>
<keyword evidence="4" id="KW-0472">Membrane</keyword>
<dbReference type="Pfam" id="PF14322">
    <property type="entry name" value="SusD-like_3"/>
    <property type="match status" value="1"/>
</dbReference>
<gene>
    <name evidence="8" type="ORF">D3H65_12640</name>
</gene>
<dbReference type="InterPro" id="IPR033985">
    <property type="entry name" value="SusD-like_N"/>
</dbReference>
<dbReference type="Pfam" id="PF07980">
    <property type="entry name" value="SusD_RagB"/>
    <property type="match status" value="1"/>
</dbReference>
<sequence length="459" mass="51384">MNRPTHLLFISLLLSAFLFVACNKGDLQRQPGTAFDVARSPEALQALLDNDWLFGQSPAAGILSGESFSLTDEYCNFLLPFELNLYTWQSSIYSEGETVSDWNLSYEQVTCANQVIEAIEQLSNGTAGPAYGPLLGSGRFLRAWAFWQLAQLYAQPYDSLQADSVPGIPLPVTADLNAPITRASLQQTYQQICTDLQQATDLLPATIDKAHPNRPSRAAAWAMLARVYLSMRNYQQAAIAAGNCLQLYKTLTDYQQSDTTASIPFSGNHPEIIYQSRMQEDTRFLGGLVNGNNGFINADLYSKYTPGDLRRQLFFKGVDTQAQLKGSYAGTFYPFTGLATNEVYLTHAESLAKMGQTAAALNDLDTLLMKRFAPGYYIPRKSNHPDTVLSWIRTEREKELVLHGQRWTDIRRLNKEGKQIYFTRRVKGTLYTLTPNDPKYTLPIPPQAVKENGLQQNPR</sequence>
<name>A0A3B7MP03_9BACT</name>
<evidence type="ECO:0000259" key="7">
    <source>
        <dbReference type="Pfam" id="PF14322"/>
    </source>
</evidence>
<dbReference type="AlphaFoldDB" id="A0A3B7MP03"/>
<evidence type="ECO:0000256" key="1">
    <source>
        <dbReference type="ARBA" id="ARBA00004442"/>
    </source>
</evidence>
<evidence type="ECO:0000313" key="8">
    <source>
        <dbReference type="EMBL" id="AXY74780.1"/>
    </source>
</evidence>
<dbReference type="OrthoDB" id="653598at2"/>
<keyword evidence="3" id="KW-0732">Signal</keyword>
<dbReference type="InterPro" id="IPR012944">
    <property type="entry name" value="SusD_RagB_dom"/>
</dbReference>
<feature type="domain" description="RagB/SusD" evidence="6">
    <location>
        <begin position="290"/>
        <end position="458"/>
    </location>
</feature>
<evidence type="ECO:0000256" key="4">
    <source>
        <dbReference type="ARBA" id="ARBA00023136"/>
    </source>
</evidence>
<dbReference type="Proteomes" id="UP000263900">
    <property type="component" value="Chromosome"/>
</dbReference>
<evidence type="ECO:0000256" key="5">
    <source>
        <dbReference type="ARBA" id="ARBA00023237"/>
    </source>
</evidence>
<dbReference type="EMBL" id="CP032157">
    <property type="protein sequence ID" value="AXY74780.1"/>
    <property type="molecule type" value="Genomic_DNA"/>
</dbReference>
<accession>A0A3B7MP03</accession>
<comment type="subcellular location">
    <subcellularLocation>
        <location evidence="1">Cell outer membrane</location>
    </subcellularLocation>
</comment>
<dbReference type="GO" id="GO:0009279">
    <property type="term" value="C:cell outer membrane"/>
    <property type="evidence" value="ECO:0007669"/>
    <property type="project" value="UniProtKB-SubCell"/>
</dbReference>
<evidence type="ECO:0000259" key="6">
    <source>
        <dbReference type="Pfam" id="PF07980"/>
    </source>
</evidence>
<dbReference type="SUPFAM" id="SSF48452">
    <property type="entry name" value="TPR-like"/>
    <property type="match status" value="1"/>
</dbReference>
<dbReference type="InterPro" id="IPR011990">
    <property type="entry name" value="TPR-like_helical_dom_sf"/>
</dbReference>
<dbReference type="PROSITE" id="PS51257">
    <property type="entry name" value="PROKAR_LIPOPROTEIN"/>
    <property type="match status" value="1"/>
</dbReference>
<dbReference type="Gene3D" id="1.25.40.390">
    <property type="match status" value="1"/>
</dbReference>
<comment type="similarity">
    <text evidence="2">Belongs to the SusD family.</text>
</comment>
<evidence type="ECO:0000256" key="3">
    <source>
        <dbReference type="ARBA" id="ARBA00022729"/>
    </source>
</evidence>
<feature type="domain" description="SusD-like N-terminal" evidence="7">
    <location>
        <begin position="94"/>
        <end position="229"/>
    </location>
</feature>
<evidence type="ECO:0000256" key="2">
    <source>
        <dbReference type="ARBA" id="ARBA00006275"/>
    </source>
</evidence>
<proteinExistence type="inferred from homology"/>
<dbReference type="RefSeq" id="WP_119050663.1">
    <property type="nucleotide sequence ID" value="NZ_CP032157.1"/>
</dbReference>